<dbReference type="EMBL" id="JAVRJZ010000015">
    <property type="protein sequence ID" value="KAK2712268.1"/>
    <property type="molecule type" value="Genomic_DNA"/>
</dbReference>
<evidence type="ECO:0000313" key="1">
    <source>
        <dbReference type="EMBL" id="KAK2712268.1"/>
    </source>
</evidence>
<proteinExistence type="predicted"/>
<evidence type="ECO:0000313" key="2">
    <source>
        <dbReference type="Proteomes" id="UP001187531"/>
    </source>
</evidence>
<gene>
    <name evidence="1" type="ORF">QYM36_011080</name>
</gene>
<organism evidence="1 2">
    <name type="scientific">Artemia franciscana</name>
    <name type="common">Brine shrimp</name>
    <name type="synonym">Artemia sanfranciscana</name>
    <dbReference type="NCBI Taxonomy" id="6661"/>
    <lineage>
        <taxon>Eukaryota</taxon>
        <taxon>Metazoa</taxon>
        <taxon>Ecdysozoa</taxon>
        <taxon>Arthropoda</taxon>
        <taxon>Crustacea</taxon>
        <taxon>Branchiopoda</taxon>
        <taxon>Anostraca</taxon>
        <taxon>Artemiidae</taxon>
        <taxon>Artemia</taxon>
    </lineage>
</organism>
<protein>
    <submittedName>
        <fullName evidence="1">Uncharacterized protein</fullName>
    </submittedName>
</protein>
<accession>A0AA88HJ47</accession>
<reference evidence="1" key="1">
    <citation type="submission" date="2023-07" db="EMBL/GenBank/DDBJ databases">
        <title>Chromosome-level genome assembly of Artemia franciscana.</title>
        <authorList>
            <person name="Jo E."/>
        </authorList>
    </citation>
    <scope>NUCLEOTIDE SEQUENCE</scope>
    <source>
        <tissue evidence="1">Whole body</tissue>
    </source>
</reference>
<keyword evidence="2" id="KW-1185">Reference proteome</keyword>
<dbReference type="Proteomes" id="UP001187531">
    <property type="component" value="Unassembled WGS sequence"/>
</dbReference>
<feature type="non-terminal residue" evidence="1">
    <location>
        <position position="117"/>
    </location>
</feature>
<feature type="non-terminal residue" evidence="1">
    <location>
        <position position="1"/>
    </location>
</feature>
<comment type="caution">
    <text evidence="1">The sequence shown here is derived from an EMBL/GenBank/DDBJ whole genome shotgun (WGS) entry which is preliminary data.</text>
</comment>
<dbReference type="AlphaFoldDB" id="A0AA88HJ47"/>
<sequence length="117" mass="13365">RYPKVLGPNRAKQLGFTKSPDTSKLVTMVETQSDGELYSLLPYLCKNSLRGKALGWERAVEAHHRELERVNAAREMERVGVGDMRGREERMRDIAAEQAVQQHFEESLRRAGANQKQ</sequence>
<name>A0AA88HJ47_ARTSF</name>